<name>A0ABT7XS48_9NEIS</name>
<evidence type="ECO:0008006" key="3">
    <source>
        <dbReference type="Google" id="ProtNLM"/>
    </source>
</evidence>
<evidence type="ECO:0000313" key="2">
    <source>
        <dbReference type="Proteomes" id="UP001168540"/>
    </source>
</evidence>
<dbReference type="RefSeq" id="WP_289831272.1">
    <property type="nucleotide sequence ID" value="NZ_JAUEDK010000037.1"/>
</dbReference>
<comment type="caution">
    <text evidence="1">The sequence shown here is derived from an EMBL/GenBank/DDBJ whole genome shotgun (WGS) entry which is preliminary data.</text>
</comment>
<keyword evidence="2" id="KW-1185">Reference proteome</keyword>
<proteinExistence type="predicted"/>
<dbReference type="EMBL" id="JAUEDK010000037">
    <property type="protein sequence ID" value="MDN0076619.1"/>
    <property type="molecule type" value="Genomic_DNA"/>
</dbReference>
<reference evidence="1" key="1">
    <citation type="submission" date="2023-06" db="EMBL/GenBank/DDBJ databases">
        <authorList>
            <person name="Zhang S."/>
        </authorList>
    </citation>
    <scope>NUCLEOTIDE SEQUENCE</scope>
    <source>
        <strain evidence="1">SG2303</strain>
    </source>
</reference>
<evidence type="ECO:0000313" key="1">
    <source>
        <dbReference type="EMBL" id="MDN0076619.1"/>
    </source>
</evidence>
<sequence length="54" mass="6522">MKKKTSRCCWPETANPISYKGYRFLAEVISYAVWRYYRFPLSLRMVEEGLAVRR</sequence>
<accession>A0ABT7XS48</accession>
<gene>
    <name evidence="1" type="ORF">QU481_17275</name>
</gene>
<dbReference type="Proteomes" id="UP001168540">
    <property type="component" value="Unassembled WGS sequence"/>
</dbReference>
<protein>
    <recommendedName>
        <fullName evidence="3">Transposase</fullName>
    </recommendedName>
</protein>
<organism evidence="1 2">
    <name type="scientific">Crenobacter oryzisoli</name>
    <dbReference type="NCBI Taxonomy" id="3056844"/>
    <lineage>
        <taxon>Bacteria</taxon>
        <taxon>Pseudomonadati</taxon>
        <taxon>Pseudomonadota</taxon>
        <taxon>Betaproteobacteria</taxon>
        <taxon>Neisseriales</taxon>
        <taxon>Neisseriaceae</taxon>
        <taxon>Crenobacter</taxon>
    </lineage>
</organism>